<gene>
    <name evidence="6" type="ORF">ATJ78_0546</name>
</gene>
<evidence type="ECO:0000259" key="5">
    <source>
        <dbReference type="Pfam" id="PF01850"/>
    </source>
</evidence>
<dbReference type="Pfam" id="PF01850">
    <property type="entry name" value="PIN"/>
    <property type="match status" value="1"/>
</dbReference>
<evidence type="ECO:0000313" key="7">
    <source>
        <dbReference type="Proteomes" id="UP000221369"/>
    </source>
</evidence>
<dbReference type="InterPro" id="IPR044153">
    <property type="entry name" value="PIN_Pae0151-like"/>
</dbReference>
<keyword evidence="4" id="KW-0460">Magnesium</keyword>
<evidence type="ECO:0000256" key="1">
    <source>
        <dbReference type="ARBA" id="ARBA00022722"/>
    </source>
</evidence>
<dbReference type="EMBL" id="PDJE01000001">
    <property type="protein sequence ID" value="PFG29635.1"/>
    <property type="molecule type" value="Genomic_DNA"/>
</dbReference>
<dbReference type="InterPro" id="IPR029060">
    <property type="entry name" value="PIN-like_dom_sf"/>
</dbReference>
<evidence type="ECO:0000256" key="4">
    <source>
        <dbReference type="ARBA" id="ARBA00022842"/>
    </source>
</evidence>
<dbReference type="CDD" id="cd09873">
    <property type="entry name" value="PIN_Pae0151-like"/>
    <property type="match status" value="1"/>
</dbReference>
<accession>A0A2A9DU02</accession>
<proteinExistence type="predicted"/>
<evidence type="ECO:0000256" key="3">
    <source>
        <dbReference type="ARBA" id="ARBA00022801"/>
    </source>
</evidence>
<dbReference type="AlphaFoldDB" id="A0A2A9DU02"/>
<evidence type="ECO:0000256" key="2">
    <source>
        <dbReference type="ARBA" id="ARBA00022723"/>
    </source>
</evidence>
<reference evidence="6 7" key="1">
    <citation type="submission" date="2017-10" db="EMBL/GenBank/DDBJ databases">
        <title>Sequencing the genomes of 1000 actinobacteria strains.</title>
        <authorList>
            <person name="Klenk H.-P."/>
        </authorList>
    </citation>
    <scope>NUCLEOTIDE SEQUENCE [LARGE SCALE GENOMIC DNA]</scope>
    <source>
        <strain evidence="6 7">DSM 21798</strain>
    </source>
</reference>
<sequence>MIVLDASVVIAVLTHDDQHHDQADSFFRATVSNGYLMHSLTLAEILVGPVRAHRETLALRAIDGLGISEWSPGERSASRLATLRAETSLKLPDCCVLDAALETSSSLATFDEKLATAARALGVDVFSHDSR</sequence>
<dbReference type="GO" id="GO:0016787">
    <property type="term" value="F:hydrolase activity"/>
    <property type="evidence" value="ECO:0007669"/>
    <property type="project" value="UniProtKB-KW"/>
</dbReference>
<dbReference type="Proteomes" id="UP000221369">
    <property type="component" value="Unassembled WGS sequence"/>
</dbReference>
<keyword evidence="7" id="KW-1185">Reference proteome</keyword>
<evidence type="ECO:0000313" key="6">
    <source>
        <dbReference type="EMBL" id="PFG29635.1"/>
    </source>
</evidence>
<feature type="domain" description="PIN" evidence="5">
    <location>
        <begin position="2"/>
        <end position="118"/>
    </location>
</feature>
<dbReference type="InterPro" id="IPR002716">
    <property type="entry name" value="PIN_dom"/>
</dbReference>
<dbReference type="GO" id="GO:0046872">
    <property type="term" value="F:metal ion binding"/>
    <property type="evidence" value="ECO:0007669"/>
    <property type="project" value="UniProtKB-KW"/>
</dbReference>
<dbReference type="RefSeq" id="WP_098406189.1">
    <property type="nucleotide sequence ID" value="NZ_PDJE01000001.1"/>
</dbReference>
<keyword evidence="3" id="KW-0378">Hydrolase</keyword>
<protein>
    <submittedName>
        <fullName evidence="6">Putative nucleic acid-binding protein</fullName>
    </submittedName>
</protein>
<organism evidence="6 7">
    <name type="scientific">Paramicrobacterium agarici</name>
    <dbReference type="NCBI Taxonomy" id="630514"/>
    <lineage>
        <taxon>Bacteria</taxon>
        <taxon>Bacillati</taxon>
        <taxon>Actinomycetota</taxon>
        <taxon>Actinomycetes</taxon>
        <taxon>Micrococcales</taxon>
        <taxon>Microbacteriaceae</taxon>
        <taxon>Paramicrobacterium</taxon>
    </lineage>
</organism>
<keyword evidence="2" id="KW-0479">Metal-binding</keyword>
<name>A0A2A9DU02_9MICO</name>
<dbReference type="GO" id="GO:0004518">
    <property type="term" value="F:nuclease activity"/>
    <property type="evidence" value="ECO:0007669"/>
    <property type="project" value="UniProtKB-KW"/>
</dbReference>
<comment type="caution">
    <text evidence="6">The sequence shown here is derived from an EMBL/GenBank/DDBJ whole genome shotgun (WGS) entry which is preliminary data.</text>
</comment>
<keyword evidence="1" id="KW-0540">Nuclease</keyword>
<dbReference type="Gene3D" id="3.40.50.1010">
    <property type="entry name" value="5'-nuclease"/>
    <property type="match status" value="1"/>
</dbReference>
<dbReference type="SUPFAM" id="SSF88723">
    <property type="entry name" value="PIN domain-like"/>
    <property type="match status" value="1"/>
</dbReference>